<dbReference type="Proteomes" id="UP001146430">
    <property type="component" value="Unassembled WGS sequence"/>
</dbReference>
<sequence length="208" mass="22646">MSRTSVDASTARTIRNLRRALHAERVRRFPPRTIQPGPNAITRMAGGALAVEGCRALIEENEQSRTWVIDDFNRRGMAESAAAIADSYEDNIAFTDEDGHDFRFSVRDGELSRYSVERLGKDISAAAGDDDAREVTALSPAEVIDDLEAQDADPEAVESYALAVGDSDVSPSDQLVDQLQAETSEELESPGNDLTDVAEQADEQVAEM</sequence>
<protein>
    <submittedName>
        <fullName evidence="1">Uncharacterized protein</fullName>
    </submittedName>
</protein>
<name>A0A9X3MBU1_9CORY</name>
<accession>A0A9X3MBU1</accession>
<dbReference type="EMBL" id="JAKMUU010000010">
    <property type="protein sequence ID" value="MCZ9308006.1"/>
    <property type="molecule type" value="Genomic_DNA"/>
</dbReference>
<dbReference type="RefSeq" id="WP_141752578.1">
    <property type="nucleotide sequence ID" value="NZ_JAKMUU010000010.1"/>
</dbReference>
<dbReference type="AlphaFoldDB" id="A0A9X3MBU1"/>
<dbReference type="GeneID" id="81704904"/>
<proteinExistence type="predicted"/>
<reference evidence="1" key="1">
    <citation type="submission" date="2022-02" db="EMBL/GenBank/DDBJ databases">
        <title>Corynebacterium sp. from urogenital microbiome.</title>
        <authorList>
            <person name="Cappelli E.A."/>
            <person name="Ribeiro T.G."/>
            <person name="Peixe L."/>
        </authorList>
    </citation>
    <scope>NUCLEOTIDE SEQUENCE</scope>
    <source>
        <strain evidence="1">C8Ua_181</strain>
    </source>
</reference>
<evidence type="ECO:0000313" key="1">
    <source>
        <dbReference type="EMBL" id="MCZ9308006.1"/>
    </source>
</evidence>
<evidence type="ECO:0000313" key="2">
    <source>
        <dbReference type="Proteomes" id="UP001146430"/>
    </source>
</evidence>
<organism evidence="1 2">
    <name type="scientific">Corynebacterium curieae</name>
    <dbReference type="NCBI Taxonomy" id="2913500"/>
    <lineage>
        <taxon>Bacteria</taxon>
        <taxon>Bacillati</taxon>
        <taxon>Actinomycetota</taxon>
        <taxon>Actinomycetes</taxon>
        <taxon>Mycobacteriales</taxon>
        <taxon>Corynebacteriaceae</taxon>
        <taxon>Corynebacterium</taxon>
    </lineage>
</organism>
<gene>
    <name evidence="1" type="ORF">L8V01_11050</name>
</gene>
<comment type="caution">
    <text evidence="1">The sequence shown here is derived from an EMBL/GenBank/DDBJ whole genome shotgun (WGS) entry which is preliminary data.</text>
</comment>